<protein>
    <recommendedName>
        <fullName evidence="2">Cation-transporting P-type ATPase N-terminal domain-containing protein</fullName>
    </recommendedName>
</protein>
<feature type="region of interest" description="Disordered" evidence="1">
    <location>
        <begin position="103"/>
        <end position="128"/>
    </location>
</feature>
<organism evidence="3 4">
    <name type="scientific">Beauveria bassiana</name>
    <name type="common">White muscardine disease fungus</name>
    <name type="synonym">Tritirachium shiotae</name>
    <dbReference type="NCBI Taxonomy" id="176275"/>
    <lineage>
        <taxon>Eukaryota</taxon>
        <taxon>Fungi</taxon>
        <taxon>Dikarya</taxon>
        <taxon>Ascomycota</taxon>
        <taxon>Pezizomycotina</taxon>
        <taxon>Sordariomycetes</taxon>
        <taxon>Hypocreomycetidae</taxon>
        <taxon>Hypocreales</taxon>
        <taxon>Cordycipitaceae</taxon>
        <taxon>Beauveria</taxon>
    </lineage>
</organism>
<proteinExistence type="predicted"/>
<comment type="caution">
    <text evidence="3">The sequence shown here is derived from an EMBL/GenBank/DDBJ whole genome shotgun (WGS) entry which is preliminary data.</text>
</comment>
<evidence type="ECO:0000313" key="4">
    <source>
        <dbReference type="Proteomes" id="UP000235728"/>
    </source>
</evidence>
<evidence type="ECO:0000256" key="1">
    <source>
        <dbReference type="SAM" id="MobiDB-lite"/>
    </source>
</evidence>
<dbReference type="InterPro" id="IPR023298">
    <property type="entry name" value="ATPase_P-typ_TM_dom_sf"/>
</dbReference>
<dbReference type="Pfam" id="PF00690">
    <property type="entry name" value="Cation_ATPase_N"/>
    <property type="match status" value="1"/>
</dbReference>
<accession>A0A2N6NS82</accession>
<dbReference type="SUPFAM" id="SSF81665">
    <property type="entry name" value="Calcium ATPase, transmembrane domain M"/>
    <property type="match status" value="1"/>
</dbReference>
<dbReference type="AlphaFoldDB" id="A0A2N6NS82"/>
<evidence type="ECO:0000313" key="3">
    <source>
        <dbReference type="EMBL" id="PMB70129.1"/>
    </source>
</evidence>
<gene>
    <name evidence="3" type="ORF">BM221_004778</name>
</gene>
<dbReference type="Proteomes" id="UP000235728">
    <property type="component" value="Unassembled WGS sequence"/>
</dbReference>
<name>A0A2N6NS82_BEABA</name>
<evidence type="ECO:0000259" key="2">
    <source>
        <dbReference type="SMART" id="SM00831"/>
    </source>
</evidence>
<dbReference type="InterPro" id="IPR004014">
    <property type="entry name" value="ATPase_P-typ_cation-transptr_N"/>
</dbReference>
<sequence length="128" mass="13905">MGQGKQQQEQQERLQAHVSGQANKPMSAPAHALSYADVERELQVDHEVGLTPEEAKTRLDVYGRNEFGEQDGVQPFKIFIGQIANALTLPKWIPSAPRVGLLTSTGGGTSKPNGCMQLGGKKDPTRRP</sequence>
<reference evidence="3 4" key="1">
    <citation type="journal article" date="2016" name="Appl. Microbiol. Biotechnol.">
        <title>Characterization of T-DNA insertion mutants with decreased virulence in the entomopathogenic fungus Beauveria bassiana JEF-007.</title>
        <authorList>
            <person name="Kim S."/>
            <person name="Lee S.J."/>
            <person name="Nai Y.S."/>
            <person name="Yu J.S."/>
            <person name="Lee M.R."/>
            <person name="Yang Y.T."/>
            <person name="Kim J.S."/>
        </authorList>
    </citation>
    <scope>NUCLEOTIDE SEQUENCE [LARGE SCALE GENOMIC DNA]</scope>
    <source>
        <strain evidence="3 4">JEF-007</strain>
    </source>
</reference>
<feature type="domain" description="Cation-transporting P-type ATPase N-terminal" evidence="2">
    <location>
        <begin position="29"/>
        <end position="89"/>
    </location>
</feature>
<dbReference type="EMBL" id="MRVG01000004">
    <property type="protein sequence ID" value="PMB70129.1"/>
    <property type="molecule type" value="Genomic_DNA"/>
</dbReference>
<dbReference type="SMART" id="SM00831">
    <property type="entry name" value="Cation_ATPase_N"/>
    <property type="match status" value="1"/>
</dbReference>
<feature type="region of interest" description="Disordered" evidence="1">
    <location>
        <begin position="1"/>
        <end position="39"/>
    </location>
</feature>